<evidence type="ECO:0000313" key="3">
    <source>
        <dbReference type="Proteomes" id="UP000683000"/>
    </source>
</evidence>
<feature type="region of interest" description="Disordered" evidence="1">
    <location>
        <begin position="265"/>
        <end position="415"/>
    </location>
</feature>
<feature type="region of interest" description="Disordered" evidence="1">
    <location>
        <begin position="429"/>
        <end position="450"/>
    </location>
</feature>
<feature type="compositionally biased region" description="Polar residues" evidence="1">
    <location>
        <begin position="1"/>
        <end position="17"/>
    </location>
</feature>
<organism evidence="2 3">
    <name type="scientific">Boletus reticuloceps</name>
    <dbReference type="NCBI Taxonomy" id="495285"/>
    <lineage>
        <taxon>Eukaryota</taxon>
        <taxon>Fungi</taxon>
        <taxon>Dikarya</taxon>
        <taxon>Basidiomycota</taxon>
        <taxon>Agaricomycotina</taxon>
        <taxon>Agaricomycetes</taxon>
        <taxon>Agaricomycetidae</taxon>
        <taxon>Boletales</taxon>
        <taxon>Boletineae</taxon>
        <taxon>Boletaceae</taxon>
        <taxon>Boletoideae</taxon>
        <taxon>Boletus</taxon>
    </lineage>
</organism>
<comment type="caution">
    <text evidence="2">The sequence shown here is derived from an EMBL/GenBank/DDBJ whole genome shotgun (WGS) entry which is preliminary data.</text>
</comment>
<feature type="compositionally biased region" description="Basic and acidic residues" evidence="1">
    <location>
        <begin position="320"/>
        <end position="332"/>
    </location>
</feature>
<dbReference type="AlphaFoldDB" id="A0A8I2YDC1"/>
<feature type="region of interest" description="Disordered" evidence="1">
    <location>
        <begin position="172"/>
        <end position="199"/>
    </location>
</feature>
<accession>A0A8I2YDC1</accession>
<evidence type="ECO:0000256" key="1">
    <source>
        <dbReference type="SAM" id="MobiDB-lite"/>
    </source>
</evidence>
<reference evidence="2" key="1">
    <citation type="submission" date="2021-03" db="EMBL/GenBank/DDBJ databases">
        <title>Evolutionary innovations through gain and loss of genes in the ectomycorrhizal Boletales.</title>
        <authorList>
            <person name="Wu G."/>
            <person name="Miyauchi S."/>
            <person name="Morin E."/>
            <person name="Yang Z.-L."/>
            <person name="Xu J."/>
            <person name="Martin F.M."/>
        </authorList>
    </citation>
    <scope>NUCLEOTIDE SEQUENCE</scope>
    <source>
        <strain evidence="2">BR01</strain>
    </source>
</reference>
<dbReference type="OrthoDB" id="2655110at2759"/>
<proteinExistence type="predicted"/>
<evidence type="ECO:0000313" key="2">
    <source>
        <dbReference type="EMBL" id="KAG6369892.1"/>
    </source>
</evidence>
<feature type="compositionally biased region" description="Acidic residues" evidence="1">
    <location>
        <begin position="431"/>
        <end position="443"/>
    </location>
</feature>
<feature type="compositionally biased region" description="Polar residues" evidence="1">
    <location>
        <begin position="172"/>
        <end position="187"/>
    </location>
</feature>
<dbReference type="Proteomes" id="UP000683000">
    <property type="component" value="Unassembled WGS sequence"/>
</dbReference>
<gene>
    <name evidence="2" type="ORF">JVT61DRAFT_13356</name>
</gene>
<keyword evidence="3" id="KW-1185">Reference proteome</keyword>
<dbReference type="EMBL" id="JAGFBS010000061">
    <property type="protein sequence ID" value="KAG6369892.1"/>
    <property type="molecule type" value="Genomic_DNA"/>
</dbReference>
<sequence>MPSSRQTSSANPTSTLPSGMPRRSKRNNAGQGGARQQLQKVVDVIEQPQQAAMQRSVIPDDVPPNPMAPTPRCARKTSQKPPKTKKSTKDANIKGSKLCLPLQTAVAASQANCLAFSVPEPELRIAVAGSRFGLQVQASEPPSFVGSQTTYDYEQGWVKYPSRLQTVAEGSSLRQHQSGMCNENSVEGTPARPRATDRQSYADALRLPSPCRPVPQASSATATNRAHVRLQPHSNPLSAIQEHSMMSASEPTTTRLNTDKRIAAQVVPKSQGNVARQCVPVPARPSDVFGGESDLSETSGSEIDHNESLLPKPRNSGYKNDVDEPRAKETSRANKGGPYEDDNEGLYVDDPTVMNVDNDPQREGLYMDDPTDMNVYDDPQRDDLYVNDDEGAGMDVDPHGDEQEFPQNLDDGTSTSTFIYISSDELLAIDSSDDHDEDGDEDGQISRQLY</sequence>
<name>A0A8I2YDC1_9AGAM</name>
<feature type="region of interest" description="Disordered" evidence="1">
    <location>
        <begin position="1"/>
        <end position="92"/>
    </location>
</feature>
<feature type="compositionally biased region" description="Basic residues" evidence="1">
    <location>
        <begin position="73"/>
        <end position="86"/>
    </location>
</feature>
<protein>
    <submittedName>
        <fullName evidence="2">Uncharacterized protein</fullName>
    </submittedName>
</protein>